<dbReference type="GO" id="GO:0010181">
    <property type="term" value="F:FMN binding"/>
    <property type="evidence" value="ECO:0007669"/>
    <property type="project" value="TreeGrafter"/>
</dbReference>
<accession>A0A5S9MAI8</accession>
<reference evidence="4 5" key="1">
    <citation type="submission" date="2019-12" db="EMBL/GenBank/DDBJ databases">
        <title>Full genome sequence of a Bacillus safensis strain isolated from commercially available natto in Indonesia.</title>
        <authorList>
            <person name="Yoshida M."/>
            <person name="Uomi M."/>
            <person name="Waturangi D."/>
            <person name="Ekaputri J.J."/>
            <person name="Setiamarga D.H.E."/>
        </authorList>
    </citation>
    <scope>NUCLEOTIDE SEQUENCE [LARGE SCALE GENOMIC DNA]</scope>
    <source>
        <strain evidence="4 5">IDN1</strain>
    </source>
</reference>
<keyword evidence="3" id="KW-0288">FMN</keyword>
<dbReference type="Gene3D" id="3.40.50.80">
    <property type="entry name" value="Nucleotide-binding domain of ferredoxin-NADP reductase (FNR) module"/>
    <property type="match status" value="1"/>
</dbReference>
<dbReference type="PANTHER" id="PTHR19384:SF128">
    <property type="entry name" value="NADPH OXIDOREDUCTASE A"/>
    <property type="match status" value="1"/>
</dbReference>
<gene>
    <name evidence="4" type="ORF">BsIDN1_35030</name>
</gene>
<comment type="cofactor">
    <cofactor evidence="1">
        <name>FMN</name>
        <dbReference type="ChEBI" id="CHEBI:58210"/>
    </cofactor>
</comment>
<evidence type="ECO:0000313" key="4">
    <source>
        <dbReference type="EMBL" id="BBP89885.1"/>
    </source>
</evidence>
<name>A0A5S9MAI8_BACIA</name>
<dbReference type="GO" id="GO:0016491">
    <property type="term" value="F:oxidoreductase activity"/>
    <property type="evidence" value="ECO:0007669"/>
    <property type="project" value="TreeGrafter"/>
</dbReference>
<evidence type="ECO:0000256" key="1">
    <source>
        <dbReference type="ARBA" id="ARBA00001917"/>
    </source>
</evidence>
<evidence type="ECO:0008006" key="6">
    <source>
        <dbReference type="Google" id="ProtNLM"/>
    </source>
</evidence>
<sequence length="68" mass="8085">MKKQSKELFEWLEQGAYVYVCGDEKHMAHDVHDTLLSIIQEEGAMSKEKAESYLANMQQQKRYQRDVY</sequence>
<dbReference type="GO" id="GO:0005829">
    <property type="term" value="C:cytosol"/>
    <property type="evidence" value="ECO:0007669"/>
    <property type="project" value="TreeGrafter"/>
</dbReference>
<dbReference type="SUPFAM" id="SSF52343">
    <property type="entry name" value="Ferredoxin reductase-like, C-terminal NADP-linked domain"/>
    <property type="match status" value="1"/>
</dbReference>
<evidence type="ECO:0000256" key="3">
    <source>
        <dbReference type="ARBA" id="ARBA00022643"/>
    </source>
</evidence>
<dbReference type="AlphaFoldDB" id="A0A5S9MAI8"/>
<protein>
    <recommendedName>
        <fullName evidence="6">Oxidoreductase FAD/NAD(P)-binding domain-containing protein</fullName>
    </recommendedName>
</protein>
<dbReference type="GO" id="GO:0050660">
    <property type="term" value="F:flavin adenine dinucleotide binding"/>
    <property type="evidence" value="ECO:0007669"/>
    <property type="project" value="TreeGrafter"/>
</dbReference>
<evidence type="ECO:0000256" key="2">
    <source>
        <dbReference type="ARBA" id="ARBA00022630"/>
    </source>
</evidence>
<dbReference type="InterPro" id="IPR039261">
    <property type="entry name" value="FNR_nucleotide-bd"/>
</dbReference>
<evidence type="ECO:0000313" key="5">
    <source>
        <dbReference type="Proteomes" id="UP000464658"/>
    </source>
</evidence>
<organism evidence="4 5">
    <name type="scientific">Bacillus safensis</name>
    <dbReference type="NCBI Taxonomy" id="561879"/>
    <lineage>
        <taxon>Bacteria</taxon>
        <taxon>Bacillati</taxon>
        <taxon>Bacillota</taxon>
        <taxon>Bacilli</taxon>
        <taxon>Bacillales</taxon>
        <taxon>Bacillaceae</taxon>
        <taxon>Bacillus</taxon>
    </lineage>
</organism>
<dbReference type="Proteomes" id="UP000464658">
    <property type="component" value="Chromosome"/>
</dbReference>
<dbReference type="EMBL" id="AP021906">
    <property type="protein sequence ID" value="BBP89885.1"/>
    <property type="molecule type" value="Genomic_DNA"/>
</dbReference>
<dbReference type="PANTHER" id="PTHR19384">
    <property type="entry name" value="NITRIC OXIDE SYNTHASE-RELATED"/>
    <property type="match status" value="1"/>
</dbReference>
<proteinExistence type="predicted"/>
<keyword evidence="2" id="KW-0285">Flavoprotein</keyword>